<gene>
    <name evidence="8" type="primary">ccsA</name>
    <name evidence="8" type="ORF">IFK94_07305</name>
</gene>
<feature type="transmembrane region" description="Helical" evidence="6">
    <location>
        <begin position="69"/>
        <end position="87"/>
    </location>
</feature>
<keyword evidence="2 6" id="KW-0812">Transmembrane</keyword>
<feature type="transmembrane region" description="Helical" evidence="6">
    <location>
        <begin position="213"/>
        <end position="232"/>
    </location>
</feature>
<evidence type="ECO:0000313" key="9">
    <source>
        <dbReference type="Proteomes" id="UP000648239"/>
    </source>
</evidence>
<keyword evidence="3" id="KW-0201">Cytochrome c-type biogenesis</keyword>
<comment type="caution">
    <text evidence="8">The sequence shown here is derived from an EMBL/GenBank/DDBJ whole genome shotgun (WGS) entry which is preliminary data.</text>
</comment>
<feature type="transmembrane region" description="Helical" evidence="6">
    <location>
        <begin position="175"/>
        <end position="198"/>
    </location>
</feature>
<evidence type="ECO:0000256" key="5">
    <source>
        <dbReference type="ARBA" id="ARBA00023136"/>
    </source>
</evidence>
<feature type="transmembrane region" description="Helical" evidence="6">
    <location>
        <begin position="6"/>
        <end position="25"/>
    </location>
</feature>
<dbReference type="AlphaFoldDB" id="A0A8J6Y0F3"/>
<proteinExistence type="predicted"/>
<feature type="transmembrane region" description="Helical" evidence="6">
    <location>
        <begin position="37"/>
        <end position="57"/>
    </location>
</feature>
<dbReference type="GO" id="GO:0020037">
    <property type="term" value="F:heme binding"/>
    <property type="evidence" value="ECO:0007669"/>
    <property type="project" value="InterPro"/>
</dbReference>
<feature type="domain" description="Cytochrome c assembly protein" evidence="7">
    <location>
        <begin position="77"/>
        <end position="263"/>
    </location>
</feature>
<dbReference type="InterPro" id="IPR002541">
    <property type="entry name" value="Cyt_c_assembly"/>
</dbReference>
<evidence type="ECO:0000256" key="1">
    <source>
        <dbReference type="ARBA" id="ARBA00004141"/>
    </source>
</evidence>
<evidence type="ECO:0000256" key="2">
    <source>
        <dbReference type="ARBA" id="ARBA00022692"/>
    </source>
</evidence>
<dbReference type="EMBL" id="JACXWD010000018">
    <property type="protein sequence ID" value="MBD3867913.1"/>
    <property type="molecule type" value="Genomic_DNA"/>
</dbReference>
<dbReference type="Pfam" id="PF01578">
    <property type="entry name" value="Cytochrom_C_asm"/>
    <property type="match status" value="1"/>
</dbReference>
<feature type="transmembrane region" description="Helical" evidence="6">
    <location>
        <begin position="94"/>
        <end position="112"/>
    </location>
</feature>
<sequence>MSSLFGILFWVVLVVYALAVALQIHGQVFKRDKVVGLGFRLVAIGLAAHTLLFAWRWVETGHIPTIGNFENALVGGWFIVVMTLWAGWKKRYPLLAAGALPFALVIMGGGAMSDTSAQPMVAALQSFWLYIHIFFAWLAYGAYTVACGAGILYLSRSKKSGGEDPDGALARLDELMFRSTVFGFITDAIMIAAGSIWAKDLWGSYWSWDPVETWSLLSWLIYGLALHLRITMGWRGRKLAWLLVFAIIGVLVSFWGVNLVMEGSEHVFNVG</sequence>
<protein>
    <submittedName>
        <fullName evidence="8">Cytochrome c biogenesis protein CcsA</fullName>
    </submittedName>
</protein>
<evidence type="ECO:0000256" key="4">
    <source>
        <dbReference type="ARBA" id="ARBA00022989"/>
    </source>
</evidence>
<feature type="transmembrane region" description="Helical" evidence="6">
    <location>
        <begin position="239"/>
        <end position="261"/>
    </location>
</feature>
<keyword evidence="5 6" id="KW-0472">Membrane</keyword>
<feature type="transmembrane region" description="Helical" evidence="6">
    <location>
        <begin position="127"/>
        <end position="154"/>
    </location>
</feature>
<dbReference type="Proteomes" id="UP000648239">
    <property type="component" value="Unassembled WGS sequence"/>
</dbReference>
<keyword evidence="4 6" id="KW-1133">Transmembrane helix</keyword>
<accession>A0A8J6Y0F3</accession>
<evidence type="ECO:0000259" key="7">
    <source>
        <dbReference type="Pfam" id="PF01578"/>
    </source>
</evidence>
<evidence type="ECO:0000256" key="3">
    <source>
        <dbReference type="ARBA" id="ARBA00022748"/>
    </source>
</evidence>
<dbReference type="PANTHER" id="PTHR30071:SF1">
    <property type="entry name" value="CYTOCHROME B_B6 PROTEIN-RELATED"/>
    <property type="match status" value="1"/>
</dbReference>
<organism evidence="8 9">
    <name type="scientific">Candidatus Polarisedimenticola svalbardensis</name>
    <dbReference type="NCBI Taxonomy" id="2886004"/>
    <lineage>
        <taxon>Bacteria</taxon>
        <taxon>Pseudomonadati</taxon>
        <taxon>Acidobacteriota</taxon>
        <taxon>Candidatus Polarisedimenticolia</taxon>
        <taxon>Candidatus Polarisedimenticolales</taxon>
        <taxon>Candidatus Polarisedimenticolaceae</taxon>
        <taxon>Candidatus Polarisedimenticola</taxon>
    </lineage>
</organism>
<comment type="subcellular location">
    <subcellularLocation>
        <location evidence="1">Membrane</location>
        <topology evidence="1">Multi-pass membrane protein</topology>
    </subcellularLocation>
</comment>
<dbReference type="InterPro" id="IPR045062">
    <property type="entry name" value="Cyt_c_biogenesis_CcsA/CcmC"/>
</dbReference>
<reference evidence="8 9" key="1">
    <citation type="submission" date="2020-08" db="EMBL/GenBank/DDBJ databases">
        <title>Acidobacteriota in marine sediments use diverse sulfur dissimilation pathways.</title>
        <authorList>
            <person name="Wasmund K."/>
        </authorList>
    </citation>
    <scope>NUCLEOTIDE SEQUENCE [LARGE SCALE GENOMIC DNA]</scope>
    <source>
        <strain evidence="8">MAG AM4</strain>
    </source>
</reference>
<dbReference type="PANTHER" id="PTHR30071">
    <property type="entry name" value="HEME EXPORTER PROTEIN C"/>
    <property type="match status" value="1"/>
</dbReference>
<dbReference type="GO" id="GO:0017004">
    <property type="term" value="P:cytochrome complex assembly"/>
    <property type="evidence" value="ECO:0007669"/>
    <property type="project" value="UniProtKB-KW"/>
</dbReference>
<evidence type="ECO:0000256" key="6">
    <source>
        <dbReference type="SAM" id="Phobius"/>
    </source>
</evidence>
<dbReference type="GO" id="GO:0005886">
    <property type="term" value="C:plasma membrane"/>
    <property type="evidence" value="ECO:0007669"/>
    <property type="project" value="TreeGrafter"/>
</dbReference>
<name>A0A8J6Y0F3_9BACT</name>
<evidence type="ECO:0000313" key="8">
    <source>
        <dbReference type="EMBL" id="MBD3867913.1"/>
    </source>
</evidence>